<evidence type="ECO:0000256" key="9">
    <source>
        <dbReference type="NCBIfam" id="TIGR00152"/>
    </source>
</evidence>
<dbReference type="InterPro" id="IPR027417">
    <property type="entry name" value="P-loop_NTPase"/>
</dbReference>
<keyword evidence="2 8" id="KW-0963">Cytoplasm</keyword>
<dbReference type="GO" id="GO:0005737">
    <property type="term" value="C:cytoplasm"/>
    <property type="evidence" value="ECO:0007669"/>
    <property type="project" value="UniProtKB-SubCell"/>
</dbReference>
<keyword evidence="3 8" id="KW-0808">Transferase</keyword>
<dbReference type="OrthoDB" id="9812943at2"/>
<evidence type="ECO:0000256" key="1">
    <source>
        <dbReference type="ARBA" id="ARBA00009018"/>
    </source>
</evidence>
<dbReference type="GO" id="GO:0005524">
    <property type="term" value="F:ATP binding"/>
    <property type="evidence" value="ECO:0007669"/>
    <property type="project" value="UniProtKB-UniRule"/>
</dbReference>
<dbReference type="PANTHER" id="PTHR10695">
    <property type="entry name" value="DEPHOSPHO-COA KINASE-RELATED"/>
    <property type="match status" value="1"/>
</dbReference>
<evidence type="ECO:0000256" key="8">
    <source>
        <dbReference type="HAMAP-Rule" id="MF_00376"/>
    </source>
</evidence>
<accession>A0A2T0WBC6</accession>
<evidence type="ECO:0000256" key="2">
    <source>
        <dbReference type="ARBA" id="ARBA00022490"/>
    </source>
</evidence>
<dbReference type="PANTHER" id="PTHR10695:SF46">
    <property type="entry name" value="BIFUNCTIONAL COENZYME A SYNTHASE-RELATED"/>
    <property type="match status" value="1"/>
</dbReference>
<keyword evidence="4 8" id="KW-0547">Nucleotide-binding</keyword>
<name>A0A2T0WBC6_9LACT</name>
<dbReference type="SUPFAM" id="SSF52540">
    <property type="entry name" value="P-loop containing nucleoside triphosphate hydrolases"/>
    <property type="match status" value="1"/>
</dbReference>
<dbReference type="Pfam" id="PF01121">
    <property type="entry name" value="CoaE"/>
    <property type="match status" value="1"/>
</dbReference>
<evidence type="ECO:0000313" key="11">
    <source>
        <dbReference type="Proteomes" id="UP000238205"/>
    </source>
</evidence>
<protein>
    <recommendedName>
        <fullName evidence="8 9">Dephospho-CoA kinase</fullName>
        <ecNumber evidence="8 9">2.7.1.24</ecNumber>
    </recommendedName>
    <alternativeName>
        <fullName evidence="8">Dephosphocoenzyme A kinase</fullName>
    </alternativeName>
</protein>
<comment type="pathway">
    <text evidence="8">Cofactor biosynthesis; coenzyme A biosynthesis; CoA from (R)-pantothenate: step 5/5.</text>
</comment>
<dbReference type="Proteomes" id="UP000238205">
    <property type="component" value="Unassembled WGS sequence"/>
</dbReference>
<comment type="subcellular location">
    <subcellularLocation>
        <location evidence="8">Cytoplasm</location>
    </subcellularLocation>
</comment>
<evidence type="ECO:0000313" key="10">
    <source>
        <dbReference type="EMBL" id="PRY84002.1"/>
    </source>
</evidence>
<dbReference type="FunFam" id="3.40.50.300:FF:000991">
    <property type="entry name" value="Dephospho-CoA kinase"/>
    <property type="match status" value="1"/>
</dbReference>
<dbReference type="CDD" id="cd02022">
    <property type="entry name" value="DPCK"/>
    <property type="match status" value="1"/>
</dbReference>
<evidence type="ECO:0000256" key="6">
    <source>
        <dbReference type="ARBA" id="ARBA00022840"/>
    </source>
</evidence>
<dbReference type="GO" id="GO:0015937">
    <property type="term" value="P:coenzyme A biosynthetic process"/>
    <property type="evidence" value="ECO:0007669"/>
    <property type="project" value="UniProtKB-UniRule"/>
</dbReference>
<comment type="catalytic activity">
    <reaction evidence="8">
        <text>3'-dephospho-CoA + ATP = ADP + CoA + H(+)</text>
        <dbReference type="Rhea" id="RHEA:18245"/>
        <dbReference type="ChEBI" id="CHEBI:15378"/>
        <dbReference type="ChEBI" id="CHEBI:30616"/>
        <dbReference type="ChEBI" id="CHEBI:57287"/>
        <dbReference type="ChEBI" id="CHEBI:57328"/>
        <dbReference type="ChEBI" id="CHEBI:456216"/>
        <dbReference type="EC" id="2.7.1.24"/>
    </reaction>
</comment>
<dbReference type="EMBL" id="PVTO01000002">
    <property type="protein sequence ID" value="PRY84002.1"/>
    <property type="molecule type" value="Genomic_DNA"/>
</dbReference>
<keyword evidence="5 8" id="KW-0418">Kinase</keyword>
<dbReference type="RefSeq" id="WP_106190781.1">
    <property type="nucleotide sequence ID" value="NZ_PVTO01000002.1"/>
</dbReference>
<dbReference type="PROSITE" id="PS51219">
    <property type="entry name" value="DPCK"/>
    <property type="match status" value="1"/>
</dbReference>
<evidence type="ECO:0000256" key="4">
    <source>
        <dbReference type="ARBA" id="ARBA00022741"/>
    </source>
</evidence>
<keyword evidence="6 8" id="KW-0067">ATP-binding</keyword>
<keyword evidence="7 8" id="KW-0173">Coenzyme A biosynthesis</keyword>
<dbReference type="EC" id="2.7.1.24" evidence="8 9"/>
<dbReference type="HAMAP" id="MF_00376">
    <property type="entry name" value="Dephospho_CoA_kinase"/>
    <property type="match status" value="1"/>
</dbReference>
<dbReference type="AlphaFoldDB" id="A0A2T0WBC6"/>
<organism evidence="10 11">
    <name type="scientific">Alkalibacterium olivapovliticus</name>
    <dbReference type="NCBI Taxonomy" id="99907"/>
    <lineage>
        <taxon>Bacteria</taxon>
        <taxon>Bacillati</taxon>
        <taxon>Bacillota</taxon>
        <taxon>Bacilli</taxon>
        <taxon>Lactobacillales</taxon>
        <taxon>Carnobacteriaceae</taxon>
        <taxon>Alkalibacterium</taxon>
    </lineage>
</organism>
<keyword evidence="11" id="KW-1185">Reference proteome</keyword>
<gene>
    <name evidence="8" type="primary">coaE</name>
    <name evidence="10" type="ORF">CLV38_102191</name>
</gene>
<dbReference type="UniPathway" id="UPA00241">
    <property type="reaction ID" value="UER00356"/>
</dbReference>
<comment type="function">
    <text evidence="8">Catalyzes the phosphorylation of the 3'-hydroxyl group of dephosphocoenzyme A to form coenzyme A.</text>
</comment>
<dbReference type="GO" id="GO:0004140">
    <property type="term" value="F:dephospho-CoA kinase activity"/>
    <property type="evidence" value="ECO:0007669"/>
    <property type="project" value="UniProtKB-UniRule"/>
</dbReference>
<evidence type="ECO:0000256" key="7">
    <source>
        <dbReference type="ARBA" id="ARBA00022993"/>
    </source>
</evidence>
<feature type="binding site" evidence="8">
    <location>
        <begin position="12"/>
        <end position="17"/>
    </location>
    <ligand>
        <name>ATP</name>
        <dbReference type="ChEBI" id="CHEBI:30616"/>
    </ligand>
</feature>
<dbReference type="Gene3D" id="3.40.50.300">
    <property type="entry name" value="P-loop containing nucleotide triphosphate hydrolases"/>
    <property type="match status" value="1"/>
</dbReference>
<dbReference type="InterPro" id="IPR001977">
    <property type="entry name" value="Depp_CoAkinase"/>
</dbReference>
<reference evidence="10 11" key="1">
    <citation type="submission" date="2018-03" db="EMBL/GenBank/DDBJ databases">
        <title>Genomic Encyclopedia of Archaeal and Bacterial Type Strains, Phase II (KMG-II): from individual species to whole genera.</title>
        <authorList>
            <person name="Goeker M."/>
        </authorList>
    </citation>
    <scope>NUCLEOTIDE SEQUENCE [LARGE SCALE GENOMIC DNA]</scope>
    <source>
        <strain evidence="10 11">DSM 13175</strain>
    </source>
</reference>
<evidence type="ECO:0000256" key="3">
    <source>
        <dbReference type="ARBA" id="ARBA00022679"/>
    </source>
</evidence>
<evidence type="ECO:0000256" key="5">
    <source>
        <dbReference type="ARBA" id="ARBA00022777"/>
    </source>
</evidence>
<proteinExistence type="inferred from homology"/>
<dbReference type="NCBIfam" id="TIGR00152">
    <property type="entry name" value="dephospho-CoA kinase"/>
    <property type="match status" value="1"/>
</dbReference>
<comment type="caution">
    <text evidence="10">The sequence shown here is derived from an EMBL/GenBank/DDBJ whole genome shotgun (WGS) entry which is preliminary data.</text>
</comment>
<comment type="similarity">
    <text evidence="1 8">Belongs to the CoaE family.</text>
</comment>
<sequence length="198" mass="22125">MTFVLGLTGGIATGKSSASSFFKKKGIPVVDADIGAREIMEPGQKTYAKVIGLFGDTILNENRTIDRKKLGSIVFNDKDKMDQLNAVVRKDIYDWIQKEKEGFINSGYPLIVLDIPLLYEAGYDSEVDAVMVIVTNEATQLKRLMERDNISESEAISRIKSQHPISSKQIKADIVIDNNGTIEQTYEQLNTWLTQNGY</sequence>